<evidence type="ECO:0000256" key="1">
    <source>
        <dbReference type="SAM" id="Coils"/>
    </source>
</evidence>
<reference evidence="3 4" key="1">
    <citation type="submission" date="2019-02" db="EMBL/GenBank/DDBJ databases">
        <title>Deep-cultivation of Planctomycetes and their phenomic and genomic characterization uncovers novel biology.</title>
        <authorList>
            <person name="Wiegand S."/>
            <person name="Jogler M."/>
            <person name="Boedeker C."/>
            <person name="Pinto D."/>
            <person name="Vollmers J."/>
            <person name="Rivas-Marin E."/>
            <person name="Kohn T."/>
            <person name="Peeters S.H."/>
            <person name="Heuer A."/>
            <person name="Rast P."/>
            <person name="Oberbeckmann S."/>
            <person name="Bunk B."/>
            <person name="Jeske O."/>
            <person name="Meyerdierks A."/>
            <person name="Storesund J.E."/>
            <person name="Kallscheuer N."/>
            <person name="Luecker S."/>
            <person name="Lage O.M."/>
            <person name="Pohl T."/>
            <person name="Merkel B.J."/>
            <person name="Hornburger P."/>
            <person name="Mueller R.-W."/>
            <person name="Bruemmer F."/>
            <person name="Labrenz M."/>
            <person name="Spormann A.M."/>
            <person name="Op den Camp H."/>
            <person name="Overmann J."/>
            <person name="Amann R."/>
            <person name="Jetten M.S.M."/>
            <person name="Mascher T."/>
            <person name="Medema M.H."/>
            <person name="Devos D.P."/>
            <person name="Kaster A.-K."/>
            <person name="Ovreas L."/>
            <person name="Rohde M."/>
            <person name="Galperin M.Y."/>
            <person name="Jogler C."/>
        </authorList>
    </citation>
    <scope>NUCLEOTIDE SEQUENCE [LARGE SCALE GENOMIC DNA]</scope>
    <source>
        <strain evidence="3 4">V6</strain>
    </source>
</reference>
<keyword evidence="1" id="KW-0175">Coiled coil</keyword>
<evidence type="ECO:0000256" key="2">
    <source>
        <dbReference type="SAM" id="MobiDB-lite"/>
    </source>
</evidence>
<organism evidence="3 4">
    <name type="scientific">Gimesia chilikensis</name>
    <dbReference type="NCBI Taxonomy" id="2605989"/>
    <lineage>
        <taxon>Bacteria</taxon>
        <taxon>Pseudomonadati</taxon>
        <taxon>Planctomycetota</taxon>
        <taxon>Planctomycetia</taxon>
        <taxon>Planctomycetales</taxon>
        <taxon>Planctomycetaceae</taxon>
        <taxon>Gimesia</taxon>
    </lineage>
</organism>
<protein>
    <submittedName>
        <fullName evidence="3">Phage DNA packaging protein Nu1</fullName>
    </submittedName>
</protein>
<sequence>MGKKAAKRSPTKATPKRPASGSKKPTRKKQTPEAESPSGFQILTGQAAAARHWDVSVKTIQTWIQNGLPAESSGRSYQFDLSACNEWVSAYRDADKNSESTKLNEQLKEAKLREQLLKNEKLEREKEIAEGNLVPLDEYELFAAELVIEARDQLLNLPKEMRRHLCKKCQAKLDEMRMAIENALQHLAAVKEGPKK</sequence>
<accession>A0A517WCZ2</accession>
<gene>
    <name evidence="3" type="ORF">V6x_28410</name>
</gene>
<name>A0A517WCZ2_9PLAN</name>
<dbReference type="InterPro" id="IPR009061">
    <property type="entry name" value="DNA-bd_dom_put_sf"/>
</dbReference>
<dbReference type="Proteomes" id="UP000320722">
    <property type="component" value="Chromosome"/>
</dbReference>
<dbReference type="RefSeq" id="WP_145040694.1">
    <property type="nucleotide sequence ID" value="NZ_CP036347.1"/>
</dbReference>
<feature type="compositionally biased region" description="Basic residues" evidence="2">
    <location>
        <begin position="1"/>
        <end position="10"/>
    </location>
</feature>
<proteinExistence type="predicted"/>
<feature type="region of interest" description="Disordered" evidence="2">
    <location>
        <begin position="1"/>
        <end position="43"/>
    </location>
</feature>
<evidence type="ECO:0000313" key="4">
    <source>
        <dbReference type="Proteomes" id="UP000320722"/>
    </source>
</evidence>
<evidence type="ECO:0000313" key="3">
    <source>
        <dbReference type="EMBL" id="QDU03129.1"/>
    </source>
</evidence>
<dbReference type="InterPro" id="IPR036388">
    <property type="entry name" value="WH-like_DNA-bd_sf"/>
</dbReference>
<feature type="coiled-coil region" evidence="1">
    <location>
        <begin position="100"/>
        <end position="132"/>
    </location>
</feature>
<dbReference type="SUPFAM" id="SSF46955">
    <property type="entry name" value="Putative DNA-binding domain"/>
    <property type="match status" value="1"/>
</dbReference>
<dbReference type="EMBL" id="CP036347">
    <property type="protein sequence ID" value="QDU03129.1"/>
    <property type="molecule type" value="Genomic_DNA"/>
</dbReference>
<dbReference type="Gene3D" id="1.10.10.10">
    <property type="entry name" value="Winged helix-like DNA-binding domain superfamily/Winged helix DNA-binding domain"/>
    <property type="match status" value="1"/>
</dbReference>
<dbReference type="AlphaFoldDB" id="A0A517WCZ2"/>